<gene>
    <name evidence="4" type="ORF">D1832_13385</name>
</gene>
<sequence>MAERPSTPYRPSAAERAERRAFEALLALPKSARKRAAGRPHVVDGGALDPDIATGLKVLGRVGGKELDERTVDDARTALAAESWMFAGEPADVASVEQVTIDGAAHGADGDIPAFLYRPNPSPVTVVGKHADAARTPGTARPCVVYFHGGGWVLGSAQTHDAVARALCADGEVIVLNVDYRRAPEHVFPAAVDDAVAAFRWAHANAERLGIDPERIAVAGDSAGGNLSAVVAQETTRHGGPKPALQMLFVPVTDLTLPRSDSYERFSSGYFLTRANMDWYEATYLTGSPTLGGSSDVDIDALRADPRVSPLRATDLDALVAAGLPPAYVAVAGFDPLRDEGIAYARMLERAGVATTLRVHTDAVHPFINILATDLGRRCMAEAVGAMRTALGVDPA</sequence>
<dbReference type="Pfam" id="PF07859">
    <property type="entry name" value="Abhydrolase_3"/>
    <property type="match status" value="1"/>
</dbReference>
<dbReference type="GO" id="GO:0016787">
    <property type="term" value="F:hydrolase activity"/>
    <property type="evidence" value="ECO:0007669"/>
    <property type="project" value="UniProtKB-KW"/>
</dbReference>
<comment type="caution">
    <text evidence="4">The sequence shown here is derived from an EMBL/GenBank/DDBJ whole genome shotgun (WGS) entry which is preliminary data.</text>
</comment>
<dbReference type="SUPFAM" id="SSF53474">
    <property type="entry name" value="alpha/beta-Hydrolases"/>
    <property type="match status" value="1"/>
</dbReference>
<dbReference type="InterPro" id="IPR050300">
    <property type="entry name" value="GDXG_lipolytic_enzyme"/>
</dbReference>
<evidence type="ECO:0000313" key="5">
    <source>
        <dbReference type="Proteomes" id="UP000285376"/>
    </source>
</evidence>
<evidence type="ECO:0000259" key="3">
    <source>
        <dbReference type="Pfam" id="PF07859"/>
    </source>
</evidence>
<dbReference type="PANTHER" id="PTHR48081:SF8">
    <property type="entry name" value="ALPHA_BETA HYDROLASE FOLD-3 DOMAIN-CONTAINING PROTEIN-RELATED"/>
    <property type="match status" value="1"/>
</dbReference>
<accession>A0A417Z163</accession>
<proteinExistence type="inferred from homology"/>
<evidence type="ECO:0000313" key="4">
    <source>
        <dbReference type="EMBL" id="RHW44068.1"/>
    </source>
</evidence>
<keyword evidence="2 4" id="KW-0378">Hydrolase</keyword>
<dbReference type="AlphaFoldDB" id="A0A417Z163"/>
<evidence type="ECO:0000256" key="2">
    <source>
        <dbReference type="ARBA" id="ARBA00022801"/>
    </source>
</evidence>
<dbReference type="InterPro" id="IPR029058">
    <property type="entry name" value="AB_hydrolase_fold"/>
</dbReference>
<dbReference type="PANTHER" id="PTHR48081">
    <property type="entry name" value="AB HYDROLASE SUPERFAMILY PROTEIN C4A8.06C"/>
    <property type="match status" value="1"/>
</dbReference>
<organism evidence="4 5">
    <name type="scientific">Dermacoccus abyssi</name>
    <dbReference type="NCBI Taxonomy" id="322596"/>
    <lineage>
        <taxon>Bacteria</taxon>
        <taxon>Bacillati</taxon>
        <taxon>Actinomycetota</taxon>
        <taxon>Actinomycetes</taxon>
        <taxon>Micrococcales</taxon>
        <taxon>Dermacoccaceae</taxon>
        <taxon>Dermacoccus</taxon>
    </lineage>
</organism>
<reference evidence="4 5" key="1">
    <citation type="submission" date="2018-08" db="EMBL/GenBank/DDBJ databases">
        <title>Whole genome sequence analysis of Dermacoccus abyssi bacteria isolated from Deep Mariana trench Micromonospora spp reveals genes involved in the environmental adaptation and production of secondary metabolites.</title>
        <authorList>
            <person name="Abdel-Mageed W.M."/>
            <person name="Lehri B."/>
            <person name="Nouioui I."/>
            <person name="Goodfellow I."/>
            <person name="Jaspars M."/>
            <person name="Karlyshev A."/>
        </authorList>
    </citation>
    <scope>NUCLEOTIDE SEQUENCE [LARGE SCALE GENOMIC DNA]</scope>
    <source>
        <strain evidence="4 5">MT1.1</strain>
    </source>
</reference>
<dbReference type="RefSeq" id="WP_118914739.1">
    <property type="nucleotide sequence ID" value="NZ_QWLM01000020.1"/>
</dbReference>
<dbReference type="Gene3D" id="3.40.50.1820">
    <property type="entry name" value="alpha/beta hydrolase"/>
    <property type="match status" value="1"/>
</dbReference>
<protein>
    <submittedName>
        <fullName evidence="4">Alpha/beta hydrolase</fullName>
    </submittedName>
</protein>
<feature type="domain" description="Alpha/beta hydrolase fold-3" evidence="3">
    <location>
        <begin position="144"/>
        <end position="368"/>
    </location>
</feature>
<dbReference type="InterPro" id="IPR013094">
    <property type="entry name" value="AB_hydrolase_3"/>
</dbReference>
<name>A0A417Z163_9MICO</name>
<dbReference type="EMBL" id="QWLM01000020">
    <property type="protein sequence ID" value="RHW44068.1"/>
    <property type="molecule type" value="Genomic_DNA"/>
</dbReference>
<dbReference type="Proteomes" id="UP000285376">
    <property type="component" value="Unassembled WGS sequence"/>
</dbReference>
<evidence type="ECO:0000256" key="1">
    <source>
        <dbReference type="ARBA" id="ARBA00010515"/>
    </source>
</evidence>
<dbReference type="PROSITE" id="PS01173">
    <property type="entry name" value="LIPASE_GDXG_HIS"/>
    <property type="match status" value="1"/>
</dbReference>
<comment type="similarity">
    <text evidence="1">Belongs to the 'GDXG' lipolytic enzyme family.</text>
</comment>
<dbReference type="InterPro" id="IPR002168">
    <property type="entry name" value="Lipase_GDXG_HIS_AS"/>
</dbReference>